<reference evidence="13" key="2">
    <citation type="submission" date="2020-09" db="EMBL/GenBank/DDBJ databases">
        <authorList>
            <person name="Sun Q."/>
            <person name="Ohkuma M."/>
        </authorList>
    </citation>
    <scope>NUCLEOTIDE SEQUENCE</scope>
    <source>
        <strain evidence="13">JCM 14371</strain>
    </source>
</reference>
<dbReference type="AlphaFoldDB" id="A0A917US07"/>
<feature type="domain" description="Ammonium transporter AmtB-like" evidence="12">
    <location>
        <begin position="41"/>
        <end position="436"/>
    </location>
</feature>
<dbReference type="InterPro" id="IPR001905">
    <property type="entry name" value="Ammonium_transpt"/>
</dbReference>
<feature type="transmembrane region" description="Helical" evidence="10">
    <location>
        <begin position="158"/>
        <end position="179"/>
    </location>
</feature>
<proteinExistence type="inferred from homology"/>
<feature type="signal peptide" evidence="11">
    <location>
        <begin position="1"/>
        <end position="30"/>
    </location>
</feature>
<evidence type="ECO:0000259" key="12">
    <source>
        <dbReference type="Pfam" id="PF00909"/>
    </source>
</evidence>
<keyword evidence="7 10" id="KW-0472">Membrane</keyword>
<dbReference type="GO" id="GO:0008519">
    <property type="term" value="F:ammonium channel activity"/>
    <property type="evidence" value="ECO:0007669"/>
    <property type="project" value="InterPro"/>
</dbReference>
<evidence type="ECO:0000313" key="13">
    <source>
        <dbReference type="EMBL" id="GGJ81126.1"/>
    </source>
</evidence>
<dbReference type="InterPro" id="IPR024041">
    <property type="entry name" value="NH4_transpt_AmtB-like_dom"/>
</dbReference>
<evidence type="ECO:0000256" key="1">
    <source>
        <dbReference type="ARBA" id="ARBA00004651"/>
    </source>
</evidence>
<dbReference type="SUPFAM" id="SSF111352">
    <property type="entry name" value="Ammonium transporter"/>
    <property type="match status" value="1"/>
</dbReference>
<gene>
    <name evidence="13" type="ORF">GCM10008939_26390</name>
</gene>
<feature type="transmembrane region" description="Helical" evidence="10">
    <location>
        <begin position="313"/>
        <end position="331"/>
    </location>
</feature>
<dbReference type="InterPro" id="IPR018047">
    <property type="entry name" value="Ammonium_transpt_CS"/>
</dbReference>
<dbReference type="FunFam" id="1.10.3430.10:FF:000007">
    <property type="entry name" value="Ammonium transporter"/>
    <property type="match status" value="1"/>
</dbReference>
<evidence type="ECO:0000256" key="6">
    <source>
        <dbReference type="ARBA" id="ARBA00022989"/>
    </source>
</evidence>
<sequence length="452" mass="46770">MLNLSSVRPQAAHRLLPLAVASLGLASAQAATPKLDTGDTAFMLVSAALVMLMTPGLAFFYGGMVRSKSVLNTMMMSFIALAIVGVLWAVIGYTVAFGAGGNTIVGSLVNLGLKGTTGPNALTGTIPTPVFVAFQAMFAIIAPALISGSVVDRMRFGAFALFVALWSLLIYSPLAHWVWSSDGWLFKKGVLDFAGGTVIHIAAGVSGLVAALVIGPRMPMTRRATLPHNVPFVLLGAALLWFGWFGFNAGSALGANYIAANAFMTTNTATAAALLGWLAWELLRGQKPTAVGAATGAVVGLVAITPACGFVSPMASVVIGLVAASASFWAVQLKTRFRLDDALDVFACHGVAGIVGALLTGVFASKYVNQTIAGGVVDGNWAQLGTQAVGVVVTLLFVGIGSFILLKLIGLVMPLRVTERQETVGIDLVSHEEEGYREAESSLSAPVMLGGD</sequence>
<evidence type="ECO:0000313" key="14">
    <source>
        <dbReference type="Proteomes" id="UP000635726"/>
    </source>
</evidence>
<dbReference type="NCBIfam" id="TIGR00836">
    <property type="entry name" value="amt"/>
    <property type="match status" value="1"/>
</dbReference>
<evidence type="ECO:0000256" key="7">
    <source>
        <dbReference type="ARBA" id="ARBA00023136"/>
    </source>
</evidence>
<organism evidence="13 14">
    <name type="scientific">Deinococcus aquiradiocola</name>
    <dbReference type="NCBI Taxonomy" id="393059"/>
    <lineage>
        <taxon>Bacteria</taxon>
        <taxon>Thermotogati</taxon>
        <taxon>Deinococcota</taxon>
        <taxon>Deinococci</taxon>
        <taxon>Deinococcales</taxon>
        <taxon>Deinococcaceae</taxon>
        <taxon>Deinococcus</taxon>
    </lineage>
</organism>
<evidence type="ECO:0000256" key="4">
    <source>
        <dbReference type="ARBA" id="ARBA00022475"/>
    </source>
</evidence>
<dbReference type="RefSeq" id="WP_306415615.1">
    <property type="nucleotide sequence ID" value="NZ_BMOE01000009.1"/>
</dbReference>
<comment type="subcellular location">
    <subcellularLocation>
        <location evidence="1 10">Cell membrane</location>
        <topology evidence="1 10">Multi-pass membrane protein</topology>
    </subcellularLocation>
</comment>
<evidence type="ECO:0000256" key="8">
    <source>
        <dbReference type="ARBA" id="ARBA00023177"/>
    </source>
</evidence>
<feature type="chain" id="PRO_5037299399" description="Ammonium transporter" evidence="11">
    <location>
        <begin position="31"/>
        <end position="452"/>
    </location>
</feature>
<feature type="transmembrane region" description="Helical" evidence="10">
    <location>
        <begin position="74"/>
        <end position="101"/>
    </location>
</feature>
<dbReference type="EMBL" id="BMOE01000009">
    <property type="protein sequence ID" value="GGJ81126.1"/>
    <property type="molecule type" value="Genomic_DNA"/>
</dbReference>
<dbReference type="GO" id="GO:0005886">
    <property type="term" value="C:plasma membrane"/>
    <property type="evidence" value="ECO:0007669"/>
    <property type="project" value="UniProtKB-SubCell"/>
</dbReference>
<reference evidence="13" key="1">
    <citation type="journal article" date="2014" name="Int. J. Syst. Evol. Microbiol.">
        <title>Complete genome sequence of Corynebacterium casei LMG S-19264T (=DSM 44701T), isolated from a smear-ripened cheese.</title>
        <authorList>
            <consortium name="US DOE Joint Genome Institute (JGI-PGF)"/>
            <person name="Walter F."/>
            <person name="Albersmeier A."/>
            <person name="Kalinowski J."/>
            <person name="Ruckert C."/>
        </authorList>
    </citation>
    <scope>NUCLEOTIDE SEQUENCE</scope>
    <source>
        <strain evidence="13">JCM 14371</strain>
    </source>
</reference>
<dbReference type="PANTHER" id="PTHR43029:SF10">
    <property type="entry name" value="AMMONIUM TRANSPORTER MEP2"/>
    <property type="match status" value="1"/>
</dbReference>
<keyword evidence="6 10" id="KW-1133">Transmembrane helix</keyword>
<protein>
    <recommendedName>
        <fullName evidence="9 10">Ammonium transporter</fullName>
    </recommendedName>
</protein>
<evidence type="ECO:0000256" key="5">
    <source>
        <dbReference type="ARBA" id="ARBA00022692"/>
    </source>
</evidence>
<evidence type="ECO:0000256" key="9">
    <source>
        <dbReference type="ARBA" id="ARBA00050025"/>
    </source>
</evidence>
<feature type="transmembrane region" description="Helical" evidence="10">
    <location>
        <begin position="343"/>
        <end position="364"/>
    </location>
</feature>
<dbReference type="PROSITE" id="PS01219">
    <property type="entry name" value="AMMONIUM_TRANSP"/>
    <property type="match status" value="1"/>
</dbReference>
<evidence type="ECO:0000256" key="10">
    <source>
        <dbReference type="RuleBase" id="RU362002"/>
    </source>
</evidence>
<evidence type="ECO:0000256" key="2">
    <source>
        <dbReference type="ARBA" id="ARBA00005887"/>
    </source>
</evidence>
<keyword evidence="3 10" id="KW-0813">Transport</keyword>
<dbReference type="PANTHER" id="PTHR43029">
    <property type="entry name" value="AMMONIUM TRANSPORTER MEP2"/>
    <property type="match status" value="1"/>
</dbReference>
<feature type="transmembrane region" description="Helical" evidence="10">
    <location>
        <begin position="40"/>
        <end position="62"/>
    </location>
</feature>
<keyword evidence="14" id="KW-1185">Reference proteome</keyword>
<evidence type="ECO:0000256" key="3">
    <source>
        <dbReference type="ARBA" id="ARBA00022448"/>
    </source>
</evidence>
<dbReference type="Proteomes" id="UP000635726">
    <property type="component" value="Unassembled WGS sequence"/>
</dbReference>
<keyword evidence="11" id="KW-0732">Signal</keyword>
<accession>A0A917US07</accession>
<name>A0A917US07_9DEIO</name>
<comment type="caution">
    <text evidence="13">The sequence shown here is derived from an EMBL/GenBank/DDBJ whole genome shotgun (WGS) entry which is preliminary data.</text>
</comment>
<comment type="similarity">
    <text evidence="2 10">Belongs to the ammonia transporter channel (TC 1.A.11.2) family.</text>
</comment>
<dbReference type="InterPro" id="IPR029020">
    <property type="entry name" value="Ammonium/urea_transptr"/>
</dbReference>
<dbReference type="Pfam" id="PF00909">
    <property type="entry name" value="Ammonium_transp"/>
    <property type="match status" value="1"/>
</dbReference>
<feature type="transmembrane region" description="Helical" evidence="10">
    <location>
        <begin position="384"/>
        <end position="406"/>
    </location>
</feature>
<feature type="transmembrane region" description="Helical" evidence="10">
    <location>
        <begin position="191"/>
        <end position="214"/>
    </location>
</feature>
<keyword evidence="5 10" id="KW-0812">Transmembrane</keyword>
<feature type="transmembrane region" description="Helical" evidence="10">
    <location>
        <begin position="226"/>
        <end position="245"/>
    </location>
</feature>
<evidence type="ECO:0000256" key="11">
    <source>
        <dbReference type="SAM" id="SignalP"/>
    </source>
</evidence>
<keyword evidence="8 10" id="KW-0924">Ammonia transport</keyword>
<feature type="transmembrane region" description="Helical" evidence="10">
    <location>
        <begin position="257"/>
        <end position="278"/>
    </location>
</feature>
<dbReference type="Gene3D" id="1.10.3430.10">
    <property type="entry name" value="Ammonium transporter AmtB like domains"/>
    <property type="match status" value="1"/>
</dbReference>
<feature type="transmembrane region" description="Helical" evidence="10">
    <location>
        <begin position="121"/>
        <end position="146"/>
    </location>
</feature>
<feature type="transmembrane region" description="Helical" evidence="10">
    <location>
        <begin position="290"/>
        <end position="307"/>
    </location>
</feature>
<keyword evidence="4" id="KW-1003">Cell membrane</keyword>